<dbReference type="OrthoDB" id="2135987at2"/>
<accession>A0A2T0W632</accession>
<keyword evidence="1" id="KW-1133">Transmembrane helix</keyword>
<organism evidence="2 3">
    <name type="scientific">Alkalibacterium olivapovliticus</name>
    <dbReference type="NCBI Taxonomy" id="99907"/>
    <lineage>
        <taxon>Bacteria</taxon>
        <taxon>Bacillati</taxon>
        <taxon>Bacillota</taxon>
        <taxon>Bacilli</taxon>
        <taxon>Lactobacillales</taxon>
        <taxon>Carnobacteriaceae</taxon>
        <taxon>Alkalibacterium</taxon>
    </lineage>
</organism>
<dbReference type="InterPro" id="IPR016977">
    <property type="entry name" value="ComGF"/>
</dbReference>
<dbReference type="AlphaFoldDB" id="A0A2T0W632"/>
<dbReference type="PROSITE" id="PS51257">
    <property type="entry name" value="PROKAR_LIPOPROTEIN"/>
    <property type="match status" value="1"/>
</dbReference>
<name>A0A2T0W632_9LACT</name>
<reference evidence="2 3" key="1">
    <citation type="submission" date="2018-03" db="EMBL/GenBank/DDBJ databases">
        <title>Genomic Encyclopedia of Archaeal and Bacterial Type Strains, Phase II (KMG-II): from individual species to whole genera.</title>
        <authorList>
            <person name="Goeker M."/>
        </authorList>
    </citation>
    <scope>NUCLEOTIDE SEQUENCE [LARGE SCALE GENOMIC DNA]</scope>
    <source>
        <strain evidence="2 3">DSM 13175</strain>
    </source>
</reference>
<protein>
    <submittedName>
        <fullName evidence="2">Competence protein ComGF</fullName>
    </submittedName>
</protein>
<dbReference type="Proteomes" id="UP000238205">
    <property type="component" value="Unassembled WGS sequence"/>
</dbReference>
<dbReference type="Pfam" id="PF15980">
    <property type="entry name" value="ComGF"/>
    <property type="match status" value="1"/>
</dbReference>
<proteinExistence type="predicted"/>
<dbReference type="EMBL" id="PVTO01000015">
    <property type="protein sequence ID" value="PRY82168.1"/>
    <property type="molecule type" value="Genomic_DNA"/>
</dbReference>
<gene>
    <name evidence="2" type="ORF">CLV38_11520</name>
</gene>
<evidence type="ECO:0000256" key="1">
    <source>
        <dbReference type="SAM" id="Phobius"/>
    </source>
</evidence>
<sequence length="160" mass="18546">MVTKQKLNCFRSNGQNEDGLTLIELLVALNVMVGCVFFFSLALTQIQSVQATISEDRQIEWHLFLNQMEYELRDKVLVSKTASTLNVKQIKDGVIQNESISYNLYNDMYRRTVNRTGHQPLLTKLKTLKVQHDHTHLRIEVTFQNDESYSARLKLEGLNE</sequence>
<evidence type="ECO:0000313" key="3">
    <source>
        <dbReference type="Proteomes" id="UP000238205"/>
    </source>
</evidence>
<dbReference type="RefSeq" id="WP_106193986.1">
    <property type="nucleotide sequence ID" value="NZ_PVTO01000015.1"/>
</dbReference>
<comment type="caution">
    <text evidence="2">The sequence shown here is derived from an EMBL/GenBank/DDBJ whole genome shotgun (WGS) entry which is preliminary data.</text>
</comment>
<dbReference type="NCBIfam" id="NF041002">
    <property type="entry name" value="pilin_ComGF"/>
    <property type="match status" value="1"/>
</dbReference>
<keyword evidence="1" id="KW-0472">Membrane</keyword>
<feature type="transmembrane region" description="Helical" evidence="1">
    <location>
        <begin position="21"/>
        <end position="43"/>
    </location>
</feature>
<keyword evidence="3" id="KW-1185">Reference proteome</keyword>
<keyword evidence="1" id="KW-0812">Transmembrane</keyword>
<evidence type="ECO:0000313" key="2">
    <source>
        <dbReference type="EMBL" id="PRY82168.1"/>
    </source>
</evidence>